<keyword evidence="4 8" id="KW-0547">Nucleotide-binding</keyword>
<dbReference type="Gene3D" id="3.30.200.20">
    <property type="entry name" value="Phosphorylase Kinase, domain 1"/>
    <property type="match status" value="1"/>
</dbReference>
<dbReference type="InterPro" id="IPR000719">
    <property type="entry name" value="Prot_kinase_dom"/>
</dbReference>
<dbReference type="PANTHER" id="PTHR24055">
    <property type="entry name" value="MITOGEN-ACTIVATED PROTEIN KINASE"/>
    <property type="match status" value="1"/>
</dbReference>
<dbReference type="OrthoDB" id="2158884at2759"/>
<evidence type="ECO:0000256" key="6">
    <source>
        <dbReference type="ARBA" id="ARBA00022840"/>
    </source>
</evidence>
<name>A0A1Y2ACF2_9FUNG</name>
<dbReference type="GO" id="GO:0004674">
    <property type="term" value="F:protein serine/threonine kinase activity"/>
    <property type="evidence" value="ECO:0007669"/>
    <property type="project" value="UniProtKB-KW"/>
</dbReference>
<dbReference type="PROSITE" id="PS50011">
    <property type="entry name" value="PROTEIN_KINASE_DOM"/>
    <property type="match status" value="1"/>
</dbReference>
<dbReference type="PROSITE" id="PS00107">
    <property type="entry name" value="PROTEIN_KINASE_ATP"/>
    <property type="match status" value="1"/>
</dbReference>
<proteinExistence type="inferred from homology"/>
<dbReference type="Gene3D" id="1.10.510.10">
    <property type="entry name" value="Transferase(Phosphotransferase) domain 1"/>
    <property type="match status" value="1"/>
</dbReference>
<dbReference type="InterPro" id="IPR008271">
    <property type="entry name" value="Ser/Thr_kinase_AS"/>
</dbReference>
<keyword evidence="12" id="KW-1185">Reference proteome</keyword>
<evidence type="ECO:0000313" key="11">
    <source>
        <dbReference type="EMBL" id="ORY20154.1"/>
    </source>
</evidence>
<keyword evidence="7" id="KW-0539">Nucleus</keyword>
<dbReference type="PROSITE" id="PS00108">
    <property type="entry name" value="PROTEIN_KINASE_ST"/>
    <property type="match status" value="1"/>
</dbReference>
<feature type="binding site" evidence="8">
    <location>
        <position position="34"/>
    </location>
    <ligand>
        <name>ATP</name>
        <dbReference type="ChEBI" id="CHEBI:30616"/>
    </ligand>
</feature>
<dbReference type="Proteomes" id="UP000193920">
    <property type="component" value="Unassembled WGS sequence"/>
</dbReference>
<feature type="domain" description="Protein kinase" evidence="10">
    <location>
        <begin position="5"/>
        <end position="232"/>
    </location>
</feature>
<dbReference type="Pfam" id="PF00069">
    <property type="entry name" value="Pkinase"/>
    <property type="match status" value="1"/>
</dbReference>
<sequence>MRLDFHLICKLGEGTFSEVMKVKHKKSGRIFAMKKFRKHYMSLRDVNDLQEVYALRLLNPHPCIIDLYNVIYEKKTGIVTLNFELMSSNLYELISKDNQNIPENTVKQYMYQVLVALEYIHGKGIFHRDLKPENILVKGKRVKIADFGSCRDIDSKPPYTEYIATRWYRSPECLLCNGQYSYKMDIWSAGCVFFEIISKNPLFPGNNEIDQIYKIHSVLGTPEPQVLKSMLG</sequence>
<dbReference type="SMART" id="SM00220">
    <property type="entry name" value="S_TKc"/>
    <property type="match status" value="1"/>
</dbReference>
<dbReference type="SUPFAM" id="SSF56112">
    <property type="entry name" value="Protein kinase-like (PK-like)"/>
    <property type="match status" value="1"/>
</dbReference>
<comment type="similarity">
    <text evidence="9">Belongs to the protein kinase superfamily.</text>
</comment>
<evidence type="ECO:0000256" key="8">
    <source>
        <dbReference type="PROSITE-ProRule" id="PRU10141"/>
    </source>
</evidence>
<dbReference type="GO" id="GO:0005524">
    <property type="term" value="F:ATP binding"/>
    <property type="evidence" value="ECO:0007669"/>
    <property type="project" value="UniProtKB-UniRule"/>
</dbReference>
<dbReference type="InterPro" id="IPR011009">
    <property type="entry name" value="Kinase-like_dom_sf"/>
</dbReference>
<dbReference type="EMBL" id="MCOG01000299">
    <property type="protein sequence ID" value="ORY20154.1"/>
    <property type="molecule type" value="Genomic_DNA"/>
</dbReference>
<protein>
    <submittedName>
        <fullName evidence="11">Kinase-like protein</fullName>
    </submittedName>
</protein>
<dbReference type="AlphaFoldDB" id="A0A1Y2ACF2"/>
<evidence type="ECO:0000256" key="5">
    <source>
        <dbReference type="ARBA" id="ARBA00022777"/>
    </source>
</evidence>
<gene>
    <name evidence="11" type="ORF">LY90DRAFT_464155</name>
</gene>
<dbReference type="InterPro" id="IPR017441">
    <property type="entry name" value="Protein_kinase_ATP_BS"/>
</dbReference>
<keyword evidence="2 9" id="KW-0723">Serine/threonine-protein kinase</keyword>
<evidence type="ECO:0000259" key="10">
    <source>
        <dbReference type="PROSITE" id="PS50011"/>
    </source>
</evidence>
<dbReference type="GO" id="GO:0005634">
    <property type="term" value="C:nucleus"/>
    <property type="evidence" value="ECO:0007669"/>
    <property type="project" value="UniProtKB-SubCell"/>
</dbReference>
<comment type="subcellular location">
    <subcellularLocation>
        <location evidence="1">Nucleus</location>
    </subcellularLocation>
</comment>
<evidence type="ECO:0000256" key="3">
    <source>
        <dbReference type="ARBA" id="ARBA00022679"/>
    </source>
</evidence>
<keyword evidence="6 8" id="KW-0067">ATP-binding</keyword>
<evidence type="ECO:0000313" key="12">
    <source>
        <dbReference type="Proteomes" id="UP000193920"/>
    </source>
</evidence>
<organism evidence="11 12">
    <name type="scientific">Neocallimastix californiae</name>
    <dbReference type="NCBI Taxonomy" id="1754190"/>
    <lineage>
        <taxon>Eukaryota</taxon>
        <taxon>Fungi</taxon>
        <taxon>Fungi incertae sedis</taxon>
        <taxon>Chytridiomycota</taxon>
        <taxon>Chytridiomycota incertae sedis</taxon>
        <taxon>Neocallimastigomycetes</taxon>
        <taxon>Neocallimastigales</taxon>
        <taxon>Neocallimastigaceae</taxon>
        <taxon>Neocallimastix</taxon>
    </lineage>
</organism>
<comment type="caution">
    <text evidence="11">The sequence shown here is derived from an EMBL/GenBank/DDBJ whole genome shotgun (WGS) entry which is preliminary data.</text>
</comment>
<dbReference type="STRING" id="1754190.A0A1Y2ACF2"/>
<evidence type="ECO:0000256" key="2">
    <source>
        <dbReference type="ARBA" id="ARBA00022527"/>
    </source>
</evidence>
<evidence type="ECO:0000256" key="4">
    <source>
        <dbReference type="ARBA" id="ARBA00022741"/>
    </source>
</evidence>
<dbReference type="InterPro" id="IPR050117">
    <property type="entry name" value="MAPK"/>
</dbReference>
<evidence type="ECO:0000256" key="9">
    <source>
        <dbReference type="RuleBase" id="RU000304"/>
    </source>
</evidence>
<keyword evidence="3" id="KW-0808">Transferase</keyword>
<dbReference type="FunFam" id="1.10.510.10:FF:000624">
    <property type="entry name" value="Mitogen-activated protein kinase"/>
    <property type="match status" value="1"/>
</dbReference>
<evidence type="ECO:0000256" key="7">
    <source>
        <dbReference type="ARBA" id="ARBA00023242"/>
    </source>
</evidence>
<keyword evidence="5 11" id="KW-0418">Kinase</keyword>
<accession>A0A1Y2ACF2</accession>
<reference evidence="11 12" key="1">
    <citation type="submission" date="2016-08" db="EMBL/GenBank/DDBJ databases">
        <title>A Parts List for Fungal Cellulosomes Revealed by Comparative Genomics.</title>
        <authorList>
            <consortium name="DOE Joint Genome Institute"/>
            <person name="Haitjema C.H."/>
            <person name="Gilmore S.P."/>
            <person name="Henske J.K."/>
            <person name="Solomon K.V."/>
            <person name="De Groot R."/>
            <person name="Kuo A."/>
            <person name="Mondo S.J."/>
            <person name="Salamov A.A."/>
            <person name="Labutti K."/>
            <person name="Zhao Z."/>
            <person name="Chiniquy J."/>
            <person name="Barry K."/>
            <person name="Brewer H.M."/>
            <person name="Purvine S.O."/>
            <person name="Wright A.T."/>
            <person name="Boxma B."/>
            <person name="Van Alen T."/>
            <person name="Hackstein J.H."/>
            <person name="Baker S.E."/>
            <person name="Grigoriev I.V."/>
            <person name="O'Malley M.A."/>
        </authorList>
    </citation>
    <scope>NUCLEOTIDE SEQUENCE [LARGE SCALE GENOMIC DNA]</scope>
    <source>
        <strain evidence="11 12">G1</strain>
    </source>
</reference>
<evidence type="ECO:0000256" key="1">
    <source>
        <dbReference type="ARBA" id="ARBA00004123"/>
    </source>
</evidence>